<dbReference type="SMART" id="SM00507">
    <property type="entry name" value="HNHc"/>
    <property type="match status" value="1"/>
</dbReference>
<dbReference type="InterPro" id="IPR003615">
    <property type="entry name" value="HNH_nuc"/>
</dbReference>
<keyword evidence="3" id="KW-1185">Reference proteome</keyword>
<name>A0ABT3G9Z1_9BACT</name>
<sequence length="514" mass="58409">MAHLVNLDALIPREDFDVDNTGEQSLQASTIQIRNLEPDDFFYTVVRKPDFQRETSDWSPEKICGFVESFLEGDLIPALILWQAGSQIFVIDGAHRLSAVIAWVHDDYGDSKTSRNFFDGIIPDDQISASDHTRRLIKRRIGSYVDHKFAIQNPEKVKPELLARAKRLGSLAIQLQWVKGDATKAEESFFKINQQASPIDKTELRLLKCRRLPNALAARAIIRSGTGHKYWSLFPDEMRREVEAKARIINELLFSPSFRTPIKTLDLPVAGRGYSSKTLPLVFELVNLVNAVKNETKMQRDDSGEETLRFLKKCQSTVNRLSGVHASSLGLHPAVYFYSATGRYQPTAFMAMVALMQTFEEKDLFRDFTRIRRKFESFLLDHRILVNQVTVKYGSGSKGYARLHQLLYWIVERFINGYEESAILKEMALDSRFSYLQPAERPQLSGRQDFDSESKSAVFLRDALRDPLRCSICGGLIHLNGISIDHVVRKSDGGKGSPDNGQLTHPYCNTTIKN</sequence>
<evidence type="ECO:0000259" key="1">
    <source>
        <dbReference type="SMART" id="SM00507"/>
    </source>
</evidence>
<keyword evidence="2" id="KW-0255">Endonuclease</keyword>
<dbReference type="Proteomes" id="UP001165653">
    <property type="component" value="Unassembled WGS sequence"/>
</dbReference>
<dbReference type="RefSeq" id="WP_264515895.1">
    <property type="nucleotide sequence ID" value="NZ_JAPDDR010000014.1"/>
</dbReference>
<proteinExistence type="predicted"/>
<dbReference type="Gene3D" id="1.10.30.50">
    <property type="match status" value="1"/>
</dbReference>
<feature type="domain" description="HNH nuclease" evidence="1">
    <location>
        <begin position="459"/>
        <end position="510"/>
    </location>
</feature>
<dbReference type="GO" id="GO:0004519">
    <property type="term" value="F:endonuclease activity"/>
    <property type="evidence" value="ECO:0007669"/>
    <property type="project" value="UniProtKB-KW"/>
</dbReference>
<dbReference type="Pfam" id="PF01844">
    <property type="entry name" value="HNH"/>
    <property type="match status" value="1"/>
</dbReference>
<organism evidence="2 3">
    <name type="scientific">Luteolibacter rhizosphaerae</name>
    <dbReference type="NCBI Taxonomy" id="2989719"/>
    <lineage>
        <taxon>Bacteria</taxon>
        <taxon>Pseudomonadati</taxon>
        <taxon>Verrucomicrobiota</taxon>
        <taxon>Verrucomicrobiia</taxon>
        <taxon>Verrucomicrobiales</taxon>
        <taxon>Verrucomicrobiaceae</taxon>
        <taxon>Luteolibacter</taxon>
    </lineage>
</organism>
<comment type="caution">
    <text evidence="2">The sequence shown here is derived from an EMBL/GenBank/DDBJ whole genome shotgun (WGS) entry which is preliminary data.</text>
</comment>
<protein>
    <submittedName>
        <fullName evidence="2">HNH endonuclease</fullName>
    </submittedName>
</protein>
<evidence type="ECO:0000313" key="3">
    <source>
        <dbReference type="Proteomes" id="UP001165653"/>
    </source>
</evidence>
<dbReference type="InterPro" id="IPR004919">
    <property type="entry name" value="GmrSD_N"/>
</dbReference>
<dbReference type="EMBL" id="JAPDDR010000014">
    <property type="protein sequence ID" value="MCW1916321.1"/>
    <property type="molecule type" value="Genomic_DNA"/>
</dbReference>
<accession>A0ABT3G9Z1</accession>
<reference evidence="2" key="1">
    <citation type="submission" date="2022-10" db="EMBL/GenBank/DDBJ databases">
        <title>Luteolibacter sp. GHJ8, whole genome shotgun sequencing project.</title>
        <authorList>
            <person name="Zhao G."/>
            <person name="Shen L."/>
        </authorList>
    </citation>
    <scope>NUCLEOTIDE SEQUENCE</scope>
    <source>
        <strain evidence="2">GHJ8</strain>
    </source>
</reference>
<dbReference type="CDD" id="cd00085">
    <property type="entry name" value="HNHc"/>
    <property type="match status" value="1"/>
</dbReference>
<dbReference type="Pfam" id="PF03235">
    <property type="entry name" value="GmrSD_N"/>
    <property type="match status" value="1"/>
</dbReference>
<keyword evidence="2" id="KW-0540">Nuclease</keyword>
<keyword evidence="2" id="KW-0378">Hydrolase</keyword>
<evidence type="ECO:0000313" key="2">
    <source>
        <dbReference type="EMBL" id="MCW1916321.1"/>
    </source>
</evidence>
<dbReference type="InterPro" id="IPR002711">
    <property type="entry name" value="HNH"/>
</dbReference>
<gene>
    <name evidence="2" type="ORF">OJ996_22220</name>
</gene>